<keyword evidence="1" id="KW-0812">Transmembrane</keyword>
<dbReference type="PANTHER" id="PTHR33371:SF19">
    <property type="entry name" value="MCE-FAMILY PROTEIN MCE4A"/>
    <property type="match status" value="1"/>
</dbReference>
<evidence type="ECO:0000313" key="5">
    <source>
        <dbReference type="Proteomes" id="UP001501821"/>
    </source>
</evidence>
<feature type="domain" description="Mammalian cell entry C-terminal" evidence="3">
    <location>
        <begin position="123"/>
        <end position="280"/>
    </location>
</feature>
<evidence type="ECO:0008006" key="6">
    <source>
        <dbReference type="Google" id="ProtNLM"/>
    </source>
</evidence>
<dbReference type="Proteomes" id="UP001501821">
    <property type="component" value="Unassembled WGS sequence"/>
</dbReference>
<dbReference type="InterPro" id="IPR005693">
    <property type="entry name" value="Mce"/>
</dbReference>
<evidence type="ECO:0000259" key="2">
    <source>
        <dbReference type="Pfam" id="PF02470"/>
    </source>
</evidence>
<feature type="domain" description="Mce/MlaD" evidence="2">
    <location>
        <begin position="39"/>
        <end position="116"/>
    </location>
</feature>
<dbReference type="RefSeq" id="WP_344778575.1">
    <property type="nucleotide sequence ID" value="NZ_BAABAH010000019.1"/>
</dbReference>
<comment type="caution">
    <text evidence="4">The sequence shown here is derived from an EMBL/GenBank/DDBJ whole genome shotgun (WGS) entry which is preliminary data.</text>
</comment>
<dbReference type="InterPro" id="IPR003399">
    <property type="entry name" value="Mce/MlaD"/>
</dbReference>
<accession>A0ABP7J3D2</accession>
<proteinExistence type="predicted"/>
<evidence type="ECO:0000259" key="3">
    <source>
        <dbReference type="Pfam" id="PF11887"/>
    </source>
</evidence>
<dbReference type="PANTHER" id="PTHR33371">
    <property type="entry name" value="INTERMEMBRANE PHOSPHOLIPID TRANSPORT SYSTEM BINDING PROTEIN MLAD-RELATED"/>
    <property type="match status" value="1"/>
</dbReference>
<reference evidence="5" key="1">
    <citation type="journal article" date="2019" name="Int. J. Syst. Evol. Microbiol.">
        <title>The Global Catalogue of Microorganisms (GCM) 10K type strain sequencing project: providing services to taxonomists for standard genome sequencing and annotation.</title>
        <authorList>
            <consortium name="The Broad Institute Genomics Platform"/>
            <consortium name="The Broad Institute Genome Sequencing Center for Infectious Disease"/>
            <person name="Wu L."/>
            <person name="Ma J."/>
        </authorList>
    </citation>
    <scope>NUCLEOTIDE SEQUENCE [LARGE SCALE GENOMIC DNA]</scope>
    <source>
        <strain evidence="5">JCM 16953</strain>
    </source>
</reference>
<dbReference type="InterPro" id="IPR052336">
    <property type="entry name" value="MlaD_Phospholipid_Transporter"/>
</dbReference>
<dbReference type="NCBIfam" id="TIGR00996">
    <property type="entry name" value="Mtu_fam_mce"/>
    <property type="match status" value="1"/>
</dbReference>
<dbReference type="Pfam" id="PF02470">
    <property type="entry name" value="MlaD"/>
    <property type="match status" value="1"/>
</dbReference>
<keyword evidence="5" id="KW-1185">Reference proteome</keyword>
<gene>
    <name evidence="4" type="ORF">GCM10022242_38580</name>
</gene>
<evidence type="ECO:0000313" key="4">
    <source>
        <dbReference type="EMBL" id="GAA3833775.1"/>
    </source>
</evidence>
<keyword evidence="1" id="KW-1133">Transmembrane helix</keyword>
<dbReference type="EMBL" id="BAABAH010000019">
    <property type="protein sequence ID" value="GAA3833775.1"/>
    <property type="molecule type" value="Genomic_DNA"/>
</dbReference>
<feature type="transmembrane region" description="Helical" evidence="1">
    <location>
        <begin position="12"/>
        <end position="30"/>
    </location>
</feature>
<name>A0ABP7J3D2_9ACTN</name>
<organism evidence="4 5">
    <name type="scientific">Nocardioides panacisoli</name>
    <dbReference type="NCBI Taxonomy" id="627624"/>
    <lineage>
        <taxon>Bacteria</taxon>
        <taxon>Bacillati</taxon>
        <taxon>Actinomycetota</taxon>
        <taxon>Actinomycetes</taxon>
        <taxon>Propionibacteriales</taxon>
        <taxon>Nocardioidaceae</taxon>
        <taxon>Nocardioides</taxon>
    </lineage>
</organism>
<keyword evidence="1" id="KW-0472">Membrane</keyword>
<sequence>MARTVTRQQLARRGVVVVVGIVLVGVLVSLRSNGTFGQAPHVTAEVATAGGALRSGSDVKMNGVIVGKVKGISRADDGAVSLDLEMSDQDIDHVPANVVARILPATVFGTTYVDLIVHGTPSSDHIEAGDVVRPDKTQGTLELQQALDDIDHIVKALGPKELASAIGSAAEALDGRGDQLNQSVRTINSYLDRINGRMPAIRSDLSALASATGVVDDVAPDLLQATHDSLPFLNTVVTQEAALTSLIAGGTDLADTVQQFLSRNQRNLVAWINDTGRFVDAIYDNRRAGITDAVTVNLAAGRILHAAVEHGFIKVDANLRTDLPPYYSSHPGYGRSAAANAGLSSIAGGGQ</sequence>
<dbReference type="Pfam" id="PF11887">
    <property type="entry name" value="Mce4_CUP1"/>
    <property type="match status" value="1"/>
</dbReference>
<dbReference type="InterPro" id="IPR024516">
    <property type="entry name" value="Mce_C"/>
</dbReference>
<evidence type="ECO:0000256" key="1">
    <source>
        <dbReference type="SAM" id="Phobius"/>
    </source>
</evidence>
<protein>
    <recommendedName>
        <fullName evidence="6">MCE family protein</fullName>
    </recommendedName>
</protein>